<organism evidence="3 4">
    <name type="scientific">Plectus sambesii</name>
    <dbReference type="NCBI Taxonomy" id="2011161"/>
    <lineage>
        <taxon>Eukaryota</taxon>
        <taxon>Metazoa</taxon>
        <taxon>Ecdysozoa</taxon>
        <taxon>Nematoda</taxon>
        <taxon>Chromadorea</taxon>
        <taxon>Plectida</taxon>
        <taxon>Plectina</taxon>
        <taxon>Plectoidea</taxon>
        <taxon>Plectidae</taxon>
        <taxon>Plectus</taxon>
    </lineage>
</organism>
<keyword evidence="3" id="KW-1185">Reference proteome</keyword>
<dbReference type="InterPro" id="IPR001849">
    <property type="entry name" value="PH_domain"/>
</dbReference>
<evidence type="ECO:0000313" key="3">
    <source>
        <dbReference type="Proteomes" id="UP000887566"/>
    </source>
</evidence>
<evidence type="ECO:0000256" key="1">
    <source>
        <dbReference type="SAM" id="MobiDB-lite"/>
    </source>
</evidence>
<dbReference type="AlphaFoldDB" id="A0A914VSG7"/>
<feature type="domain" description="PH" evidence="2">
    <location>
        <begin position="2"/>
        <end position="93"/>
    </location>
</feature>
<proteinExistence type="predicted"/>
<dbReference type="SUPFAM" id="SSF50729">
    <property type="entry name" value="PH domain-like"/>
    <property type="match status" value="1"/>
</dbReference>
<evidence type="ECO:0000313" key="4">
    <source>
        <dbReference type="WBParaSite" id="PSAMB.scaffold2386size23465.g17556.t1"/>
    </source>
</evidence>
<dbReference type="InterPro" id="IPR011993">
    <property type="entry name" value="PH-like_dom_sf"/>
</dbReference>
<protein>
    <submittedName>
        <fullName evidence="4">PH domain-containing protein</fullName>
    </submittedName>
</protein>
<name>A0A914VSG7_9BILA</name>
<dbReference type="SMART" id="SM00233">
    <property type="entry name" value="PH"/>
    <property type="match status" value="1"/>
</dbReference>
<evidence type="ECO:0000259" key="2">
    <source>
        <dbReference type="SMART" id="SM00233"/>
    </source>
</evidence>
<dbReference type="Proteomes" id="UP000887566">
    <property type="component" value="Unplaced"/>
</dbReference>
<dbReference type="WBParaSite" id="PSAMB.scaffold2386size23465.g17556.t1">
    <property type="protein sequence ID" value="PSAMB.scaffold2386size23465.g17556.t1"/>
    <property type="gene ID" value="PSAMB.scaffold2386size23465.g17556"/>
</dbReference>
<accession>A0A914VSG7</accession>
<dbReference type="Gene3D" id="2.30.29.30">
    <property type="entry name" value="Pleckstrin-homology domain (PH domain)/Phosphotyrosine-binding domain (PTB)"/>
    <property type="match status" value="1"/>
</dbReference>
<sequence length="273" mass="31560">MVLKVTRRDSGRNQERMLWLFNDILVYAKRNPRKKDKFFCSCILPVRHCFVERPPGKTYFYLHCKGETTVLLAQTYGELDDWCIKLQSTIDEARVNRATLRKDSSCRLPLHRSFLSRLPRRRSSLGLRLKRKLEESAASSQAESDLAMSDSRQSGSGLLTAAAHRFFGLFRRKRSRADESAGFSQTEPYSKRSRLAVFQRPLSTVTEEDSDDGVFESPMNRMSVDMERDGPPIAINSSTPMRRKNTSSPPWWKKETNMKTTTTSKRHRFCSMM</sequence>
<reference evidence="4" key="1">
    <citation type="submission" date="2022-11" db="UniProtKB">
        <authorList>
            <consortium name="WormBaseParasite"/>
        </authorList>
    </citation>
    <scope>IDENTIFICATION</scope>
</reference>
<feature type="region of interest" description="Disordered" evidence="1">
    <location>
        <begin position="233"/>
        <end position="265"/>
    </location>
</feature>